<dbReference type="NCBIfam" id="TIGR00756">
    <property type="entry name" value="PPR"/>
    <property type="match status" value="1"/>
</dbReference>
<dbReference type="PANTHER" id="PTHR47926:SF347">
    <property type="entry name" value="PENTATRICOPEPTIDE REPEAT-CONTAINING PROTEIN"/>
    <property type="match status" value="1"/>
</dbReference>
<keyword evidence="1" id="KW-0677">Repeat</keyword>
<evidence type="ECO:0000313" key="4">
    <source>
        <dbReference type="EMBL" id="CAD1819112.1"/>
    </source>
</evidence>
<dbReference type="InterPro" id="IPR046960">
    <property type="entry name" value="PPR_At4g14850-like_plant"/>
</dbReference>
<reference evidence="4" key="1">
    <citation type="submission" date="2020-07" db="EMBL/GenBank/DDBJ databases">
        <authorList>
            <person name="Lin J."/>
        </authorList>
    </citation>
    <scope>NUCLEOTIDE SEQUENCE</scope>
</reference>
<dbReference type="GO" id="GO:0003723">
    <property type="term" value="F:RNA binding"/>
    <property type="evidence" value="ECO:0007669"/>
    <property type="project" value="InterPro"/>
</dbReference>
<dbReference type="InterPro" id="IPR002885">
    <property type="entry name" value="PPR_rpt"/>
</dbReference>
<evidence type="ECO:0000256" key="2">
    <source>
        <dbReference type="ARBA" id="ARBA00022946"/>
    </source>
</evidence>
<feature type="domain" description="DUF4220" evidence="3">
    <location>
        <begin position="195"/>
        <end position="296"/>
    </location>
</feature>
<dbReference type="AlphaFoldDB" id="A0A6V7NKK8"/>
<accession>A0A6V7NKK8</accession>
<dbReference type="GO" id="GO:0009451">
    <property type="term" value="P:RNA modification"/>
    <property type="evidence" value="ECO:0007669"/>
    <property type="project" value="InterPro"/>
</dbReference>
<dbReference type="Pfam" id="PF13968">
    <property type="entry name" value="DUF4220"/>
    <property type="match status" value="1"/>
</dbReference>
<organism evidence="4">
    <name type="scientific">Ananas comosus var. bracteatus</name>
    <name type="common">red pineapple</name>
    <dbReference type="NCBI Taxonomy" id="296719"/>
    <lineage>
        <taxon>Eukaryota</taxon>
        <taxon>Viridiplantae</taxon>
        <taxon>Streptophyta</taxon>
        <taxon>Embryophyta</taxon>
        <taxon>Tracheophyta</taxon>
        <taxon>Spermatophyta</taxon>
        <taxon>Magnoliopsida</taxon>
        <taxon>Liliopsida</taxon>
        <taxon>Poales</taxon>
        <taxon>Bromeliaceae</taxon>
        <taxon>Bromelioideae</taxon>
        <taxon>Ananas</taxon>
    </lineage>
</organism>
<dbReference type="Gene3D" id="1.25.40.10">
    <property type="entry name" value="Tetratricopeptide repeat domain"/>
    <property type="match status" value="1"/>
</dbReference>
<name>A0A6V7NKK8_ANACO</name>
<proteinExistence type="predicted"/>
<gene>
    <name evidence="4" type="ORF">CB5_LOCUS2323</name>
</gene>
<evidence type="ECO:0000256" key="1">
    <source>
        <dbReference type="ARBA" id="ARBA00022737"/>
    </source>
</evidence>
<evidence type="ECO:0000259" key="3">
    <source>
        <dbReference type="Pfam" id="PF13968"/>
    </source>
</evidence>
<dbReference type="EMBL" id="LR862139">
    <property type="protein sequence ID" value="CAD1819112.1"/>
    <property type="molecule type" value="Genomic_DNA"/>
</dbReference>
<dbReference type="InterPro" id="IPR025315">
    <property type="entry name" value="DUF4220"/>
</dbReference>
<keyword evidence="2" id="KW-0809">Transit peptide</keyword>
<dbReference type="InterPro" id="IPR011990">
    <property type="entry name" value="TPR-like_helical_dom_sf"/>
</dbReference>
<dbReference type="Pfam" id="PF01535">
    <property type="entry name" value="PPR"/>
    <property type="match status" value="1"/>
</dbReference>
<dbReference type="PANTHER" id="PTHR47926">
    <property type="entry name" value="PENTATRICOPEPTIDE REPEAT-CONTAINING PROTEIN"/>
    <property type="match status" value="1"/>
</dbReference>
<protein>
    <recommendedName>
        <fullName evidence="3">DUF4220 domain-containing protein</fullName>
    </recommendedName>
</protein>
<sequence>MLADDDAFIGAALVDMYGKCSCMGLAMKAFCFLRAKSVVAWSSLVANYVQNNDYFAALQAFREMTLANSEVPNAVTLTTLITACARIPSLLHGKELHSAVIRRRPSEPDVFVSTALVSMYCKCGRWPEHVANDRVNDALSMIRLMGGALRNRVALNSVTMATVSSNVVNLCRSFTEGTPLLCREVWFRSSGPKQNPTSYEPKLRNDAAVTTVEAVWRCEGRLFKGSSRGRYRDMCLSFALFKLIKMRFDGYPQVEDESKSRALVRDGLLSEDNDGKRAFKVIKSELGFLRDLFHTSTL</sequence>